<evidence type="ECO:0000256" key="2">
    <source>
        <dbReference type="ARBA" id="ARBA00009035"/>
    </source>
</evidence>
<feature type="non-terminal residue" evidence="4">
    <location>
        <position position="1"/>
    </location>
</feature>
<sequence>VIHGVKKQTNSSIAEPKYKPGCFNTSDPLLVKFTNDLLKAYSEEANTWADIASADINIFHQNLIKCFKEDEKTIDFYNFSKKVVDQIVGEIKRKYKATGGYVLLINYKYNITNYLLVVMLKLETRFGIDEKDLSFFETESFTMKNFHEAVRMNLDTWLARSVGEGIDEDGLPERCFAFVKKRGVDEDITQYFRLALGCENFAESTANTSALIRALDAYVESKSFLNEDSKMEFREQKRDILHNYLSTKIKEKQPVSLRDITALISPTDEKIKENEFLEFIKSNDKFKIDETFNPHKGKVKDLERVSGKIKGGSVSFPITEIGESIFYDQDIRELKIQKVPDELHQRILNAKGS</sequence>
<dbReference type="PANTHER" id="PTHR38772">
    <property type="match status" value="1"/>
</dbReference>
<dbReference type="Proteomes" id="UP000315888">
    <property type="component" value="Unassembled WGS sequence"/>
</dbReference>
<comment type="subcellular location">
    <subcellularLocation>
        <location evidence="1">Cytoplasm</location>
        <location evidence="1">Nucleoid</location>
    </subcellularLocation>
</comment>
<reference evidence="4 5" key="1">
    <citation type="submission" date="2019-06" db="EMBL/GenBank/DDBJ databases">
        <title>A Diverse Panel of Clinical Acinetobacter baumannii for Research Use.</title>
        <authorList>
            <person name="Mcgann P."/>
            <person name="Snesrud E."/>
            <person name="Galac M.R."/>
        </authorList>
    </citation>
    <scope>NUCLEOTIDE SEQUENCE [LARGE SCALE GENOMIC DNA]</scope>
    <source>
        <strain evidence="4 5">MRSN14237</strain>
    </source>
</reference>
<dbReference type="AlphaFoldDB" id="A0A8B5UC55"/>
<dbReference type="GO" id="GO:0003690">
    <property type="term" value="F:double-stranded DNA binding"/>
    <property type="evidence" value="ECO:0007669"/>
    <property type="project" value="TreeGrafter"/>
</dbReference>
<dbReference type="InterPro" id="IPR007358">
    <property type="entry name" value="Nucleoid_associated_NdpA"/>
</dbReference>
<dbReference type="PANTHER" id="PTHR38772:SF1">
    <property type="entry name" value="NUCLEOID-ASSOCIATED PROTEIN YEJK"/>
    <property type="match status" value="1"/>
</dbReference>
<comment type="similarity">
    <text evidence="2">Belongs to the YejK family.</text>
</comment>
<evidence type="ECO:0000256" key="3">
    <source>
        <dbReference type="ARBA" id="ARBA00022490"/>
    </source>
</evidence>
<dbReference type="GO" id="GO:0003727">
    <property type="term" value="F:single-stranded RNA binding"/>
    <property type="evidence" value="ECO:0007669"/>
    <property type="project" value="TreeGrafter"/>
</dbReference>
<accession>A0A8B5UC55</accession>
<dbReference type="RefSeq" id="WP_140973510.1">
    <property type="nucleotide sequence ID" value="NZ_QXPG01000332.1"/>
</dbReference>
<dbReference type="Pfam" id="PF04245">
    <property type="entry name" value="NA37"/>
    <property type="match status" value="1"/>
</dbReference>
<evidence type="ECO:0000313" key="4">
    <source>
        <dbReference type="EMBL" id="TPU59690.1"/>
    </source>
</evidence>
<organism evidence="4 5">
    <name type="scientific">Acinetobacter baumannii</name>
    <dbReference type="NCBI Taxonomy" id="470"/>
    <lineage>
        <taxon>Bacteria</taxon>
        <taxon>Pseudomonadati</taxon>
        <taxon>Pseudomonadota</taxon>
        <taxon>Gammaproteobacteria</taxon>
        <taxon>Moraxellales</taxon>
        <taxon>Moraxellaceae</taxon>
        <taxon>Acinetobacter</taxon>
        <taxon>Acinetobacter calcoaceticus/baumannii complex</taxon>
    </lineage>
</organism>
<dbReference type="GO" id="GO:0043590">
    <property type="term" value="C:bacterial nucleoid"/>
    <property type="evidence" value="ECO:0007669"/>
    <property type="project" value="TreeGrafter"/>
</dbReference>
<dbReference type="EMBL" id="VHGY01000096">
    <property type="protein sequence ID" value="TPU59690.1"/>
    <property type="molecule type" value="Genomic_DNA"/>
</dbReference>
<protein>
    <submittedName>
        <fullName evidence="4">Nucleoid-associated protein</fullName>
    </submittedName>
</protein>
<keyword evidence="3" id="KW-0963">Cytoplasm</keyword>
<evidence type="ECO:0000256" key="1">
    <source>
        <dbReference type="ARBA" id="ARBA00004453"/>
    </source>
</evidence>
<proteinExistence type="inferred from homology"/>
<name>A0A8B5UC55_ACIBA</name>
<comment type="caution">
    <text evidence="4">The sequence shown here is derived from an EMBL/GenBank/DDBJ whole genome shotgun (WGS) entry which is preliminary data.</text>
</comment>
<gene>
    <name evidence="4" type="ORF">FJU42_20210</name>
</gene>
<evidence type="ECO:0000313" key="5">
    <source>
        <dbReference type="Proteomes" id="UP000315888"/>
    </source>
</evidence>